<keyword evidence="1" id="KW-0175">Coiled coil</keyword>
<dbReference type="Proteomes" id="UP000823775">
    <property type="component" value="Unassembled WGS sequence"/>
</dbReference>
<evidence type="ECO:0000313" key="3">
    <source>
        <dbReference type="Proteomes" id="UP000823775"/>
    </source>
</evidence>
<proteinExistence type="predicted"/>
<sequence length="135" mass="15671">MEDALKETKIKTAKRRKMKKRIVLKDEIQLEIILDDAEEEVEKEVDDDIEMSVLQCKKLQRKEETRWISKSSKKKEKSNVEMERLTRLLAQWDADIMNLKEALQEALAAPIEEPSPMNALHQQNDALKAKIGDLA</sequence>
<feature type="coiled-coil region" evidence="1">
    <location>
        <begin position="75"/>
        <end position="109"/>
    </location>
</feature>
<keyword evidence="3" id="KW-1185">Reference proteome</keyword>
<protein>
    <submittedName>
        <fullName evidence="2">Uncharacterized protein</fullName>
    </submittedName>
</protein>
<accession>A0ABS8V412</accession>
<name>A0ABS8V412_DATST</name>
<organism evidence="2 3">
    <name type="scientific">Datura stramonium</name>
    <name type="common">Jimsonweed</name>
    <name type="synonym">Common thornapple</name>
    <dbReference type="NCBI Taxonomy" id="4076"/>
    <lineage>
        <taxon>Eukaryota</taxon>
        <taxon>Viridiplantae</taxon>
        <taxon>Streptophyta</taxon>
        <taxon>Embryophyta</taxon>
        <taxon>Tracheophyta</taxon>
        <taxon>Spermatophyta</taxon>
        <taxon>Magnoliopsida</taxon>
        <taxon>eudicotyledons</taxon>
        <taxon>Gunneridae</taxon>
        <taxon>Pentapetalae</taxon>
        <taxon>asterids</taxon>
        <taxon>lamiids</taxon>
        <taxon>Solanales</taxon>
        <taxon>Solanaceae</taxon>
        <taxon>Solanoideae</taxon>
        <taxon>Datureae</taxon>
        <taxon>Datura</taxon>
    </lineage>
</organism>
<evidence type="ECO:0000313" key="2">
    <source>
        <dbReference type="EMBL" id="MCD9641449.1"/>
    </source>
</evidence>
<dbReference type="EMBL" id="JACEIK010003365">
    <property type="protein sequence ID" value="MCD9641449.1"/>
    <property type="molecule type" value="Genomic_DNA"/>
</dbReference>
<reference evidence="2 3" key="1">
    <citation type="journal article" date="2021" name="BMC Genomics">
        <title>Datura genome reveals duplications of psychoactive alkaloid biosynthetic genes and high mutation rate following tissue culture.</title>
        <authorList>
            <person name="Rajewski A."/>
            <person name="Carter-House D."/>
            <person name="Stajich J."/>
            <person name="Litt A."/>
        </authorList>
    </citation>
    <scope>NUCLEOTIDE SEQUENCE [LARGE SCALE GENOMIC DNA]</scope>
    <source>
        <strain evidence="2">AR-01</strain>
    </source>
</reference>
<evidence type="ECO:0000256" key="1">
    <source>
        <dbReference type="SAM" id="Coils"/>
    </source>
</evidence>
<gene>
    <name evidence="2" type="ORF">HAX54_027634</name>
</gene>
<comment type="caution">
    <text evidence="2">The sequence shown here is derived from an EMBL/GenBank/DDBJ whole genome shotgun (WGS) entry which is preliminary data.</text>
</comment>